<dbReference type="PROSITE" id="PS00166">
    <property type="entry name" value="ENOYL_COA_HYDRATASE"/>
    <property type="match status" value="1"/>
</dbReference>
<dbReference type="GO" id="GO:0016836">
    <property type="term" value="F:hydro-lyase activity"/>
    <property type="evidence" value="ECO:0007669"/>
    <property type="project" value="UniProtKB-ARBA"/>
</dbReference>
<keyword evidence="2" id="KW-0456">Lyase</keyword>
<evidence type="ECO:0000313" key="4">
    <source>
        <dbReference type="EMBL" id="RIV81976.1"/>
    </source>
</evidence>
<dbReference type="InterPro" id="IPR014748">
    <property type="entry name" value="Enoyl-CoA_hydra_C"/>
</dbReference>
<proteinExistence type="inferred from homology"/>
<organism evidence="4 5">
    <name type="scientific">Aurantiacibacter xanthus</name>
    <dbReference type="NCBI Taxonomy" id="1784712"/>
    <lineage>
        <taxon>Bacteria</taxon>
        <taxon>Pseudomonadati</taxon>
        <taxon>Pseudomonadota</taxon>
        <taxon>Alphaproteobacteria</taxon>
        <taxon>Sphingomonadales</taxon>
        <taxon>Erythrobacteraceae</taxon>
        <taxon>Aurantiacibacter</taxon>
    </lineage>
</organism>
<dbReference type="Gene3D" id="1.10.12.10">
    <property type="entry name" value="Lyase 2-enoyl-coa Hydratase, Chain A, domain 2"/>
    <property type="match status" value="1"/>
</dbReference>
<dbReference type="Gene3D" id="3.90.226.10">
    <property type="entry name" value="2-enoyl-CoA Hydratase, Chain A, domain 1"/>
    <property type="match status" value="1"/>
</dbReference>
<dbReference type="OrthoDB" id="9802898at2"/>
<dbReference type="PANTHER" id="PTHR11941">
    <property type="entry name" value="ENOYL-COA HYDRATASE-RELATED"/>
    <property type="match status" value="1"/>
</dbReference>
<name>A0A3A1P275_9SPHN</name>
<dbReference type="PANTHER" id="PTHR11941:SF54">
    <property type="entry name" value="ENOYL-COA HYDRATASE, MITOCHONDRIAL"/>
    <property type="match status" value="1"/>
</dbReference>
<evidence type="ECO:0000256" key="3">
    <source>
        <dbReference type="RuleBase" id="RU003707"/>
    </source>
</evidence>
<dbReference type="Proteomes" id="UP000265366">
    <property type="component" value="Unassembled WGS sequence"/>
</dbReference>
<evidence type="ECO:0000313" key="5">
    <source>
        <dbReference type="Proteomes" id="UP000265366"/>
    </source>
</evidence>
<evidence type="ECO:0000256" key="2">
    <source>
        <dbReference type="ARBA" id="ARBA00023239"/>
    </source>
</evidence>
<dbReference type="InterPro" id="IPR018376">
    <property type="entry name" value="Enoyl-CoA_hyd/isom_CS"/>
</dbReference>
<comment type="caution">
    <text evidence="4">The sequence shown here is derived from an EMBL/GenBank/DDBJ whole genome shotgun (WGS) entry which is preliminary data.</text>
</comment>
<protein>
    <submittedName>
        <fullName evidence="4">2,3-dehydroadipyl-CoA hydratase</fullName>
    </submittedName>
</protein>
<dbReference type="InterPro" id="IPR029045">
    <property type="entry name" value="ClpP/crotonase-like_dom_sf"/>
</dbReference>
<dbReference type="AlphaFoldDB" id="A0A3A1P275"/>
<dbReference type="CDD" id="cd06558">
    <property type="entry name" value="crotonase-like"/>
    <property type="match status" value="1"/>
</dbReference>
<dbReference type="RefSeq" id="WP_119594012.1">
    <property type="nucleotide sequence ID" value="NZ_QXFM01000126.1"/>
</dbReference>
<dbReference type="FunFam" id="1.10.12.10:FF:000001">
    <property type="entry name" value="Probable enoyl-CoA hydratase, mitochondrial"/>
    <property type="match status" value="1"/>
</dbReference>
<dbReference type="SUPFAM" id="SSF52096">
    <property type="entry name" value="ClpP/crotonase"/>
    <property type="match status" value="1"/>
</dbReference>
<accession>A0A3A1P275</accession>
<reference evidence="4 5" key="1">
    <citation type="submission" date="2018-08" db="EMBL/GenBank/DDBJ databases">
        <title>Erythrobacter zhengii sp.nov., a bacterium isolated from deep-sea sediment.</title>
        <authorList>
            <person name="Fang C."/>
            <person name="Wu Y.-H."/>
            <person name="Sun C."/>
            <person name="Wang H."/>
            <person name="Cheng H."/>
            <person name="Meng F.-X."/>
            <person name="Wang C.-S."/>
            <person name="Xu X.-W."/>
        </authorList>
    </citation>
    <scope>NUCLEOTIDE SEQUENCE [LARGE SCALE GENOMIC DNA]</scope>
    <source>
        <strain evidence="4 5">CCTCC AB 2015396</strain>
    </source>
</reference>
<keyword evidence="5" id="KW-1185">Reference proteome</keyword>
<dbReference type="Pfam" id="PF00378">
    <property type="entry name" value="ECH_1"/>
    <property type="match status" value="1"/>
</dbReference>
<gene>
    <name evidence="4" type="ORF">D2V17_16385</name>
</gene>
<evidence type="ECO:0000256" key="1">
    <source>
        <dbReference type="ARBA" id="ARBA00005254"/>
    </source>
</evidence>
<dbReference type="GO" id="GO:0006635">
    <property type="term" value="P:fatty acid beta-oxidation"/>
    <property type="evidence" value="ECO:0007669"/>
    <property type="project" value="TreeGrafter"/>
</dbReference>
<dbReference type="FunFam" id="3.90.226.10:FF:000009">
    <property type="entry name" value="Carnitinyl-CoA dehydratase"/>
    <property type="match status" value="1"/>
</dbReference>
<dbReference type="InterPro" id="IPR001753">
    <property type="entry name" value="Enoyl-CoA_hydra/iso"/>
</dbReference>
<comment type="similarity">
    <text evidence="1 3">Belongs to the enoyl-CoA hydratase/isomerase family.</text>
</comment>
<dbReference type="EMBL" id="QXFM01000126">
    <property type="protein sequence ID" value="RIV81976.1"/>
    <property type="molecule type" value="Genomic_DNA"/>
</dbReference>
<sequence>MSNSDILLREKRDDKVLLLRLNRPEKFNALATDLLAAVADALDAVASDPDVRAAVITGSDKVFAAGADINELAQRDTDGALADPRPGLWARIRAFPKPLIAAVEGWSLGAGNELVMCCDLAVSGEGGKFGQPETNLGIIPGAGGTATLPRLVGRTRAMKMVLLGEPITAQEALAAGLVCEVVEAGKALETALALAAKIAARAPVAMQQGKAMVRAAFETEQSAHLTMERQAFAALFGTADKKEGVAAFLEKRAPEWLGR</sequence>